<dbReference type="Gene3D" id="3.90.550.10">
    <property type="entry name" value="Spore Coat Polysaccharide Biosynthesis Protein SpsA, Chain A"/>
    <property type="match status" value="1"/>
</dbReference>
<dbReference type="Gene3D" id="3.90.1200.10">
    <property type="match status" value="1"/>
</dbReference>
<dbReference type="Pfam" id="PF01636">
    <property type="entry name" value="APH"/>
    <property type="match status" value="1"/>
</dbReference>
<dbReference type="OrthoDB" id="9814110at2"/>
<accession>A0A1A0D1X0</accession>
<dbReference type="SUPFAM" id="SSF53448">
    <property type="entry name" value="Nucleotide-diphospho-sugar transferases"/>
    <property type="match status" value="1"/>
</dbReference>
<evidence type="ECO:0000313" key="2">
    <source>
        <dbReference type="Proteomes" id="UP000093796"/>
    </source>
</evidence>
<dbReference type="InterPro" id="IPR002575">
    <property type="entry name" value="Aminoglycoside_PTrfase"/>
</dbReference>
<protein>
    <submittedName>
        <fullName evidence="1">Uncharacterized protein</fullName>
    </submittedName>
</protein>
<dbReference type="InterPro" id="IPR029044">
    <property type="entry name" value="Nucleotide-diphossugar_trans"/>
</dbReference>
<comment type="caution">
    <text evidence="1">The sequence shown here is derived from an EMBL/GenBank/DDBJ whole genome shotgun (WGS) entry which is preliminary data.</text>
</comment>
<gene>
    <name evidence="1" type="ORF">SRCM100623_02362</name>
</gene>
<name>A0A1A0D1X0_ACEPA</name>
<dbReference type="SUPFAM" id="SSF56112">
    <property type="entry name" value="Protein kinase-like (PK-like)"/>
    <property type="match status" value="2"/>
</dbReference>
<proteinExistence type="predicted"/>
<dbReference type="InterPro" id="IPR011009">
    <property type="entry name" value="Kinase-like_dom_sf"/>
</dbReference>
<dbReference type="AlphaFoldDB" id="A0A1A0D1X0"/>
<dbReference type="Proteomes" id="UP000093796">
    <property type="component" value="Unassembled WGS sequence"/>
</dbReference>
<sequence>MTSFSLILSSAYVDPELAIEFGYIPPSFLPMGVSRLYETQIDSLKSLGDVYLTLPEDFTVPHYDMQRLRQLGATIVRVPSHLSLGNAIIYALNYIDASASTLHLLHGDTLVDGLDISQSDSIAVQAEGDDYAWASVTVQEDHTVTSVQTIQLEADIPQSQPIMCGYFSFSKPRHLVRTLTRAGGNFVQGLSLYAQEHTVRAVYPQTWYDFGHLQTYFRSRRAVTTQRAFNSLYIDDRIVRKSSDDHAKMRDEAAWLNNVPADIKPFTARLLDHSAGSYTIEYEYAPTLSELFVFSSIGKATWQSILTSCFDFLSLCGTQNTPDIKGNEILRLLTTDKTYDRLAHYEAATGFDVNQPLNLNGKSLPSLKQISDEMIANIDLSSNKNASVMHGDFCLSNILYNSRARRICVIDPRGYIPGSGSSIFGDIRYDLAKLWHSLGGLYDLIIAGHYQFEGKTPYDFNLSFPSGPHHNWVQEDFLQRLPAETNKLEIQSLTVLLFVSMLPLHADRPDRQKAFIANAARLYQCI</sequence>
<dbReference type="EMBL" id="LYUD01000124">
    <property type="protein sequence ID" value="OAZ69055.1"/>
    <property type="molecule type" value="Genomic_DNA"/>
</dbReference>
<evidence type="ECO:0000313" key="1">
    <source>
        <dbReference type="EMBL" id="OAZ69055.1"/>
    </source>
</evidence>
<organism evidence="1 2">
    <name type="scientific">Acetobacter pasteurianus</name>
    <name type="common">Acetobacter turbidans</name>
    <dbReference type="NCBI Taxonomy" id="438"/>
    <lineage>
        <taxon>Bacteria</taxon>
        <taxon>Pseudomonadati</taxon>
        <taxon>Pseudomonadota</taxon>
        <taxon>Alphaproteobacteria</taxon>
        <taxon>Acetobacterales</taxon>
        <taxon>Acetobacteraceae</taxon>
        <taxon>Acetobacter</taxon>
    </lineage>
</organism>
<dbReference type="PATRIC" id="fig|438.15.peg.2607"/>
<dbReference type="RefSeq" id="WP_003631141.1">
    <property type="nucleotide sequence ID" value="NZ_LYUD01000124.1"/>
</dbReference>
<reference evidence="1 2" key="1">
    <citation type="submission" date="2016-05" db="EMBL/GenBank/DDBJ databases">
        <title>Genome sequencing of Acetobacter pasteurianus strain SRCM100623.</title>
        <authorList>
            <person name="Song Y.R."/>
        </authorList>
    </citation>
    <scope>NUCLEOTIDE SEQUENCE [LARGE SCALE GENOMIC DNA]</scope>
    <source>
        <strain evidence="1 2">SRCM100623</strain>
    </source>
</reference>